<protein>
    <submittedName>
        <fullName evidence="8">AP-3 complex subunit delta (Delta adaptin subunit of AP-3) (Delta-adaptin) (Garnet protein)</fullName>
    </submittedName>
</protein>
<keyword evidence="5" id="KW-0653">Protein transport</keyword>
<sequence>MVFEKSLTAMVKGIRAHRGNESEYIQACITEIQKEVASKNMSTKSMAVLKLAYLTMLGYDMAWATFAVVEVMGTNRFATKRPGYLASSISFTDQTDVGLLTINLFKKDFGSQSQYESGTAINCLSNICSAEISRDIMTDLLSLLSSSRAYLRK</sequence>
<name>A0ABP0RNG8_9DINO</name>
<keyword evidence="6" id="KW-0472">Membrane</keyword>
<dbReference type="InterPro" id="IPR002553">
    <property type="entry name" value="Clathrin/coatomer_adapt-like_N"/>
</dbReference>
<keyword evidence="3" id="KW-0813">Transport</keyword>
<evidence type="ECO:0000256" key="5">
    <source>
        <dbReference type="ARBA" id="ARBA00022927"/>
    </source>
</evidence>
<evidence type="ECO:0000313" key="9">
    <source>
        <dbReference type="Proteomes" id="UP001642464"/>
    </source>
</evidence>
<feature type="domain" description="Clathrin/coatomer adaptor adaptin-like N-terminal" evidence="7">
    <location>
        <begin position="22"/>
        <end position="153"/>
    </location>
</feature>
<dbReference type="SUPFAM" id="SSF48371">
    <property type="entry name" value="ARM repeat"/>
    <property type="match status" value="1"/>
</dbReference>
<keyword evidence="4" id="KW-0677">Repeat</keyword>
<comment type="similarity">
    <text evidence="2">Belongs to the adaptor complexes large subunit family.</text>
</comment>
<dbReference type="InterPro" id="IPR011989">
    <property type="entry name" value="ARM-like"/>
</dbReference>
<feature type="non-terminal residue" evidence="8">
    <location>
        <position position="153"/>
    </location>
</feature>
<gene>
    <name evidence="8" type="ORF">SCF082_LOCUS47524</name>
</gene>
<evidence type="ECO:0000313" key="8">
    <source>
        <dbReference type="EMBL" id="CAK9101660.1"/>
    </source>
</evidence>
<proteinExistence type="inferred from homology"/>
<dbReference type="PANTHER" id="PTHR22781:SF12">
    <property type="entry name" value="AP-3 COMPLEX SUBUNIT DELTA-1"/>
    <property type="match status" value="1"/>
</dbReference>
<keyword evidence="9" id="KW-1185">Reference proteome</keyword>
<dbReference type="Gene3D" id="1.25.10.10">
    <property type="entry name" value="Leucine-rich Repeat Variant"/>
    <property type="match status" value="1"/>
</dbReference>
<accession>A0ABP0RNG8</accession>
<comment type="caution">
    <text evidence="8">The sequence shown here is derived from an EMBL/GenBank/DDBJ whole genome shotgun (WGS) entry which is preliminary data.</text>
</comment>
<evidence type="ECO:0000256" key="3">
    <source>
        <dbReference type="ARBA" id="ARBA00022448"/>
    </source>
</evidence>
<evidence type="ECO:0000256" key="6">
    <source>
        <dbReference type="ARBA" id="ARBA00023136"/>
    </source>
</evidence>
<evidence type="ECO:0000256" key="2">
    <source>
        <dbReference type="ARBA" id="ARBA00006613"/>
    </source>
</evidence>
<reference evidence="8 9" key="1">
    <citation type="submission" date="2024-02" db="EMBL/GenBank/DDBJ databases">
        <authorList>
            <person name="Chen Y."/>
            <person name="Shah S."/>
            <person name="Dougan E. K."/>
            <person name="Thang M."/>
            <person name="Chan C."/>
        </authorList>
    </citation>
    <scope>NUCLEOTIDE SEQUENCE [LARGE SCALE GENOMIC DNA]</scope>
</reference>
<organism evidence="8 9">
    <name type="scientific">Durusdinium trenchii</name>
    <dbReference type="NCBI Taxonomy" id="1381693"/>
    <lineage>
        <taxon>Eukaryota</taxon>
        <taxon>Sar</taxon>
        <taxon>Alveolata</taxon>
        <taxon>Dinophyceae</taxon>
        <taxon>Suessiales</taxon>
        <taxon>Symbiodiniaceae</taxon>
        <taxon>Durusdinium</taxon>
    </lineage>
</organism>
<dbReference type="InterPro" id="IPR016024">
    <property type="entry name" value="ARM-type_fold"/>
</dbReference>
<evidence type="ECO:0000256" key="4">
    <source>
        <dbReference type="ARBA" id="ARBA00022737"/>
    </source>
</evidence>
<evidence type="ECO:0000259" key="7">
    <source>
        <dbReference type="Pfam" id="PF01602"/>
    </source>
</evidence>
<dbReference type="PANTHER" id="PTHR22781">
    <property type="entry name" value="DELTA ADAPTIN-RELATED"/>
    <property type="match status" value="1"/>
</dbReference>
<evidence type="ECO:0000256" key="1">
    <source>
        <dbReference type="ARBA" id="ARBA00004308"/>
    </source>
</evidence>
<comment type="subcellular location">
    <subcellularLocation>
        <location evidence="1">Endomembrane system</location>
    </subcellularLocation>
</comment>
<dbReference type="Pfam" id="PF01602">
    <property type="entry name" value="Adaptin_N"/>
    <property type="match status" value="1"/>
</dbReference>
<dbReference type="InterPro" id="IPR017105">
    <property type="entry name" value="AP3_complex_dsu"/>
</dbReference>
<dbReference type="EMBL" id="CAXAMM010041891">
    <property type="protein sequence ID" value="CAK9101660.1"/>
    <property type="molecule type" value="Genomic_DNA"/>
</dbReference>
<dbReference type="Proteomes" id="UP001642464">
    <property type="component" value="Unassembled WGS sequence"/>
</dbReference>